<evidence type="ECO:0000256" key="5">
    <source>
        <dbReference type="ARBA" id="ARBA00022679"/>
    </source>
</evidence>
<comment type="similarity">
    <text evidence="2">Belongs to the GHMP kinase family. GalK subfamily.</text>
</comment>
<dbReference type="STRING" id="1173061.A0A0J9XJP5"/>
<keyword evidence="5" id="KW-0808">Transferase</keyword>
<dbReference type="GO" id="GO:0006012">
    <property type="term" value="P:galactose metabolic process"/>
    <property type="evidence" value="ECO:0007669"/>
    <property type="project" value="UniProtKB-UniPathway"/>
</dbReference>
<dbReference type="FunFam" id="1.20.1440.340:FF:000003">
    <property type="entry name" value="GAL1p Galactokinase"/>
    <property type="match status" value="1"/>
</dbReference>
<evidence type="ECO:0000256" key="6">
    <source>
        <dbReference type="ARBA" id="ARBA00022741"/>
    </source>
</evidence>
<dbReference type="Pfam" id="PF00288">
    <property type="entry name" value="GHMP_kinases_N"/>
    <property type="match status" value="1"/>
</dbReference>
<feature type="domain" description="Galactokinase N-terminal" evidence="16">
    <location>
        <begin position="64"/>
        <end position="111"/>
    </location>
</feature>
<evidence type="ECO:0000256" key="4">
    <source>
        <dbReference type="ARBA" id="ARBA00019487"/>
    </source>
</evidence>
<evidence type="ECO:0000313" key="17">
    <source>
        <dbReference type="EMBL" id="CDO57701.1"/>
    </source>
</evidence>
<dbReference type="Gene3D" id="3.30.230.10">
    <property type="match status" value="1"/>
</dbReference>
<dbReference type="EMBL" id="CCBN010000024">
    <property type="protein sequence ID" value="CDO57701.1"/>
    <property type="molecule type" value="Genomic_DNA"/>
</dbReference>
<dbReference type="InterPro" id="IPR013750">
    <property type="entry name" value="GHMP_kinase_C_dom"/>
</dbReference>
<dbReference type="Proteomes" id="UP000242525">
    <property type="component" value="Unassembled WGS sequence"/>
</dbReference>
<dbReference type="AlphaFoldDB" id="A0A0J9XJP5"/>
<dbReference type="InterPro" id="IPR006204">
    <property type="entry name" value="GHMP_kinase_N_dom"/>
</dbReference>
<proteinExistence type="inferred from homology"/>
<keyword evidence="18" id="KW-1185">Reference proteome</keyword>
<evidence type="ECO:0000313" key="18">
    <source>
        <dbReference type="Proteomes" id="UP000242525"/>
    </source>
</evidence>
<keyword evidence="10" id="KW-0119">Carbohydrate metabolism</keyword>
<feature type="domain" description="GHMP kinase C-terminal" evidence="15">
    <location>
        <begin position="473"/>
        <end position="544"/>
    </location>
</feature>
<dbReference type="UniPathway" id="UPA00214"/>
<dbReference type="EC" id="2.7.1.6" evidence="3"/>
<keyword evidence="7" id="KW-0418">Kinase</keyword>
<protein>
    <recommendedName>
        <fullName evidence="4">Galactokinase</fullName>
        <ecNumber evidence="3">2.7.1.6</ecNumber>
    </recommendedName>
    <alternativeName>
        <fullName evidence="11">Galactose kinase</fullName>
    </alternativeName>
</protein>
<dbReference type="NCBIfam" id="TIGR00131">
    <property type="entry name" value="gal_kin"/>
    <property type="match status" value="1"/>
</dbReference>
<dbReference type="PANTHER" id="PTHR10457:SF7">
    <property type="entry name" value="GALACTOKINASE-RELATED"/>
    <property type="match status" value="1"/>
</dbReference>
<dbReference type="PRINTS" id="PR00473">
    <property type="entry name" value="GALCTOKINASE"/>
</dbReference>
<feature type="chain" id="PRO_5005325972" description="Galactokinase" evidence="13">
    <location>
        <begin position="29"/>
        <end position="580"/>
    </location>
</feature>
<feature type="domain" description="GHMP kinase N-terminal" evidence="14">
    <location>
        <begin position="183"/>
        <end position="260"/>
    </location>
</feature>
<accession>A0A0J9XJP5</accession>
<dbReference type="Pfam" id="PF10509">
    <property type="entry name" value="GalKase_gal_bdg"/>
    <property type="match status" value="1"/>
</dbReference>
<evidence type="ECO:0000259" key="14">
    <source>
        <dbReference type="Pfam" id="PF00288"/>
    </source>
</evidence>
<evidence type="ECO:0000256" key="3">
    <source>
        <dbReference type="ARBA" id="ARBA00012315"/>
    </source>
</evidence>
<comment type="catalytic activity">
    <reaction evidence="12">
        <text>alpha-D-galactose + ATP = alpha-D-galactose 1-phosphate + ADP + H(+)</text>
        <dbReference type="Rhea" id="RHEA:13553"/>
        <dbReference type="ChEBI" id="CHEBI:15378"/>
        <dbReference type="ChEBI" id="CHEBI:28061"/>
        <dbReference type="ChEBI" id="CHEBI:30616"/>
        <dbReference type="ChEBI" id="CHEBI:58336"/>
        <dbReference type="ChEBI" id="CHEBI:456216"/>
        <dbReference type="EC" id="2.7.1.6"/>
    </reaction>
    <physiologicalReaction direction="left-to-right" evidence="12">
        <dbReference type="Rhea" id="RHEA:13554"/>
    </physiologicalReaction>
</comment>
<evidence type="ECO:0000256" key="9">
    <source>
        <dbReference type="ARBA" id="ARBA00023144"/>
    </source>
</evidence>
<dbReference type="InterPro" id="IPR006203">
    <property type="entry name" value="GHMP_knse_ATP-bd_CS"/>
</dbReference>
<evidence type="ECO:0000256" key="2">
    <source>
        <dbReference type="ARBA" id="ARBA00006566"/>
    </source>
</evidence>
<dbReference type="PROSITE" id="PS00106">
    <property type="entry name" value="GALACTOKINASE"/>
    <property type="match status" value="1"/>
</dbReference>
<dbReference type="InterPro" id="IPR020568">
    <property type="entry name" value="Ribosomal_Su5_D2-typ_SF"/>
</dbReference>
<dbReference type="GO" id="GO:0004335">
    <property type="term" value="F:galactokinase activity"/>
    <property type="evidence" value="ECO:0007669"/>
    <property type="project" value="UniProtKB-EC"/>
</dbReference>
<evidence type="ECO:0000259" key="15">
    <source>
        <dbReference type="Pfam" id="PF08544"/>
    </source>
</evidence>
<evidence type="ECO:0000256" key="8">
    <source>
        <dbReference type="ARBA" id="ARBA00022840"/>
    </source>
</evidence>
<evidence type="ECO:0000256" key="13">
    <source>
        <dbReference type="SAM" id="SignalP"/>
    </source>
</evidence>
<dbReference type="Gene3D" id="1.20.1440.340">
    <property type="match status" value="1"/>
</dbReference>
<evidence type="ECO:0000256" key="11">
    <source>
        <dbReference type="ARBA" id="ARBA00029590"/>
    </source>
</evidence>
<dbReference type="GO" id="GO:0005524">
    <property type="term" value="F:ATP binding"/>
    <property type="evidence" value="ECO:0007669"/>
    <property type="project" value="UniProtKB-KW"/>
</dbReference>
<dbReference type="SUPFAM" id="SSF54211">
    <property type="entry name" value="Ribosomal protein S5 domain 2-like"/>
    <property type="match status" value="1"/>
</dbReference>
<keyword evidence="13" id="KW-0732">Signal</keyword>
<keyword evidence="6" id="KW-0547">Nucleotide-binding</keyword>
<dbReference type="Pfam" id="PF08544">
    <property type="entry name" value="GHMP_kinases_C"/>
    <property type="match status" value="1"/>
</dbReference>
<organism evidence="17 18">
    <name type="scientific">Geotrichum candidum</name>
    <name type="common">Oospora lactis</name>
    <name type="synonym">Dipodascus geotrichum</name>
    <dbReference type="NCBI Taxonomy" id="1173061"/>
    <lineage>
        <taxon>Eukaryota</taxon>
        <taxon>Fungi</taxon>
        <taxon>Dikarya</taxon>
        <taxon>Ascomycota</taxon>
        <taxon>Saccharomycotina</taxon>
        <taxon>Dipodascomycetes</taxon>
        <taxon>Dipodascales</taxon>
        <taxon>Dipodascaceae</taxon>
        <taxon>Geotrichum</taxon>
    </lineage>
</organism>
<evidence type="ECO:0000259" key="16">
    <source>
        <dbReference type="Pfam" id="PF10509"/>
    </source>
</evidence>
<gene>
    <name evidence="17" type="ORF">BN980_GECA24s00791g</name>
</gene>
<evidence type="ECO:0000256" key="7">
    <source>
        <dbReference type="ARBA" id="ARBA00022777"/>
    </source>
</evidence>
<dbReference type="InterPro" id="IPR019539">
    <property type="entry name" value="GalKase_N"/>
</dbReference>
<reference evidence="17" key="1">
    <citation type="submission" date="2014-03" db="EMBL/GenBank/DDBJ databases">
        <authorList>
            <person name="Casaregola S."/>
        </authorList>
    </citation>
    <scope>NUCLEOTIDE SEQUENCE [LARGE SCALE GENOMIC DNA]</scope>
    <source>
        <strain evidence="17">CLIB 918</strain>
    </source>
</reference>
<evidence type="ECO:0000256" key="10">
    <source>
        <dbReference type="ARBA" id="ARBA00023277"/>
    </source>
</evidence>
<feature type="signal peptide" evidence="13">
    <location>
        <begin position="1"/>
        <end position="28"/>
    </location>
</feature>
<dbReference type="InterPro" id="IPR000705">
    <property type="entry name" value="Galactokinase"/>
</dbReference>
<keyword evidence="9" id="KW-0299">Galactose metabolism</keyword>
<dbReference type="InterPro" id="IPR014721">
    <property type="entry name" value="Ribsml_uS5_D2-typ_fold_subgr"/>
</dbReference>
<dbReference type="SUPFAM" id="SSF55060">
    <property type="entry name" value="GHMP Kinase, C-terminal domain"/>
    <property type="match status" value="1"/>
</dbReference>
<dbReference type="OrthoDB" id="187738at2759"/>
<keyword evidence="8" id="KW-0067">ATP-binding</keyword>
<dbReference type="PROSITE" id="PS00627">
    <property type="entry name" value="GHMP_KINASES_ATP"/>
    <property type="match status" value="1"/>
</dbReference>
<comment type="caution">
    <text evidence="17">The sequence shown here is derived from an EMBL/GenBank/DDBJ whole genome shotgun (WGS) entry which is preliminary data.</text>
</comment>
<dbReference type="PRINTS" id="PR00959">
    <property type="entry name" value="MEVGALKINASE"/>
</dbReference>
<dbReference type="InterPro" id="IPR019741">
    <property type="entry name" value="Galactokinase_CS"/>
</dbReference>
<sequence length="580" mass="63023">MLELLVFFFTSISLVLFLLTKLQPATMSNPELVLEKSSIEEIYPLASADELKLQHARYANFINHFRELYNEEPTVAVRGPGRVNLIGEHIDYSNFSVLPMAVDRDMIMAVSFGDAAASSDSETISVRLANVSESEFPSRTYTLPKDPKKFVEIDPKVSDWGNYFKCGVVVAQEFLINNREEYNIAEISAMRPMNVLVTGNVPTGSGLSSSAAFVVCATLSVLLGYGFKPTRKLLTQLSIKCEQHVGVNSGGMDQAASIYGVVDHALFVTFKPTLTATPFSFSSKVPADSKEEPFSFVIANSLVVSNKHETAPTNYNLRVVEVTLAALLLAKHLANKAGKTFADPADLLPADGNLQAGTLRNVLELVYPDQTFGTDADKDFVNSIEQLKTLETLAETVLGESEDTPEGHTTETVAKLLGISPEELVKRYMTTYPVRYNYLALRKRAVHVYSEAARVFEFLNALNRPTASSSLTETLGDIINRSHASAVSLFENSHPTVDRLCAIACANGAAGARITGAGWGGATVQLVSASKAAGLVAALKEDYYRKEFPGVSDAVIEDSLILSKPGNGTTILIDDFFSRV</sequence>
<name>A0A0J9XJP5_GEOCN</name>
<dbReference type="GO" id="GO:0005829">
    <property type="term" value="C:cytosol"/>
    <property type="evidence" value="ECO:0007669"/>
    <property type="project" value="TreeGrafter"/>
</dbReference>
<evidence type="ECO:0000256" key="12">
    <source>
        <dbReference type="ARBA" id="ARBA00049538"/>
    </source>
</evidence>
<dbReference type="InterPro" id="IPR036554">
    <property type="entry name" value="GHMP_kinase_C_sf"/>
</dbReference>
<evidence type="ECO:0000256" key="1">
    <source>
        <dbReference type="ARBA" id="ARBA00004947"/>
    </source>
</evidence>
<dbReference type="PANTHER" id="PTHR10457">
    <property type="entry name" value="MEVALONATE KINASE/GALACTOKINASE"/>
    <property type="match status" value="1"/>
</dbReference>
<comment type="pathway">
    <text evidence="1">Carbohydrate metabolism; galactose metabolism.</text>
</comment>